<keyword evidence="3 7" id="KW-0808">Transferase</keyword>
<protein>
    <recommendedName>
        <fullName evidence="1">DNA (cytosine-5-)-methyltransferase</fullName>
        <ecNumber evidence="1">2.1.1.37</ecNumber>
    </recommendedName>
</protein>
<comment type="similarity">
    <text evidence="7">Belongs to the class I-like SAM-binding methyltransferase superfamily. C5-methyltransferase family.</text>
</comment>
<evidence type="ECO:0000256" key="4">
    <source>
        <dbReference type="ARBA" id="ARBA00022691"/>
    </source>
</evidence>
<comment type="caution">
    <text evidence="7">Lacks conserved residue(s) required for the propagation of feature annotation.</text>
</comment>
<dbReference type="InterPro" id="IPR050390">
    <property type="entry name" value="C5-Methyltransferase"/>
</dbReference>
<dbReference type="InterPro" id="IPR001525">
    <property type="entry name" value="C5_MeTfrase"/>
</dbReference>
<organism evidence="8">
    <name type="scientific">uncultured Sulfurovum sp</name>
    <dbReference type="NCBI Taxonomy" id="269237"/>
    <lineage>
        <taxon>Bacteria</taxon>
        <taxon>Pseudomonadati</taxon>
        <taxon>Campylobacterota</taxon>
        <taxon>Epsilonproteobacteria</taxon>
        <taxon>Campylobacterales</taxon>
        <taxon>Sulfurovaceae</taxon>
        <taxon>Sulfurovum</taxon>
        <taxon>environmental samples</taxon>
    </lineage>
</organism>
<reference evidence="8" key="1">
    <citation type="submission" date="2020-01" db="EMBL/GenBank/DDBJ databases">
        <authorList>
            <person name="Meier V. D."/>
            <person name="Meier V D."/>
        </authorList>
    </citation>
    <scope>NUCLEOTIDE SEQUENCE</scope>
    <source>
        <strain evidence="8">HLG_WM_MAG_04</strain>
    </source>
</reference>
<dbReference type="EC" id="2.1.1.37" evidence="1"/>
<evidence type="ECO:0000256" key="2">
    <source>
        <dbReference type="ARBA" id="ARBA00022603"/>
    </source>
</evidence>
<dbReference type="Pfam" id="PF00145">
    <property type="entry name" value="DNA_methylase"/>
    <property type="match status" value="1"/>
</dbReference>
<evidence type="ECO:0000256" key="5">
    <source>
        <dbReference type="ARBA" id="ARBA00022747"/>
    </source>
</evidence>
<sequence>MYERIGYRVSHKVLNVAWYGSSTKRERIIIVAVRGDIEGVFNFPKPIYMDESLMRNLDKGLKDEKFKKPNTVNSALALIDYENEDDIDNKPMNHAPKTIERFKYIPEGENIAKNIEKLPAHLKISKFYSRGSTMRLHGDKPSPTLVPGHSNFPVHPKAHRSISVREAAMITGFPLDYKFFGSHTKRCEHVGNAVPPQLASALAKSCIELLHKLDEVEATKDAFSSKSA</sequence>
<dbReference type="Gene3D" id="3.90.120.10">
    <property type="entry name" value="DNA Methylase, subunit A, domain 2"/>
    <property type="match status" value="1"/>
</dbReference>
<evidence type="ECO:0000256" key="6">
    <source>
        <dbReference type="ARBA" id="ARBA00047422"/>
    </source>
</evidence>
<dbReference type="InterPro" id="IPR029063">
    <property type="entry name" value="SAM-dependent_MTases_sf"/>
</dbReference>
<keyword evidence="2 7" id="KW-0489">Methyltransferase</keyword>
<dbReference type="EMBL" id="CACVAX010000012">
    <property type="protein sequence ID" value="CAA6804890.1"/>
    <property type="molecule type" value="Genomic_DNA"/>
</dbReference>
<keyword evidence="5" id="KW-0680">Restriction system</keyword>
<accession>A0A6S6SQE7</accession>
<dbReference type="GO" id="GO:0032259">
    <property type="term" value="P:methylation"/>
    <property type="evidence" value="ECO:0007669"/>
    <property type="project" value="UniProtKB-KW"/>
</dbReference>
<dbReference type="PROSITE" id="PS51679">
    <property type="entry name" value="SAM_MT_C5"/>
    <property type="match status" value="1"/>
</dbReference>
<dbReference type="Gene3D" id="3.40.50.150">
    <property type="entry name" value="Vaccinia Virus protein VP39"/>
    <property type="match status" value="1"/>
</dbReference>
<dbReference type="GO" id="GO:0003886">
    <property type="term" value="F:DNA (cytosine-5-)-methyltransferase activity"/>
    <property type="evidence" value="ECO:0007669"/>
    <property type="project" value="UniProtKB-EC"/>
</dbReference>
<dbReference type="PANTHER" id="PTHR10629:SF52">
    <property type="entry name" value="DNA (CYTOSINE-5)-METHYLTRANSFERASE 1"/>
    <property type="match status" value="1"/>
</dbReference>
<dbReference type="AlphaFoldDB" id="A0A6S6SQE7"/>
<evidence type="ECO:0000313" key="8">
    <source>
        <dbReference type="EMBL" id="CAA6804890.1"/>
    </source>
</evidence>
<proteinExistence type="inferred from homology"/>
<name>A0A6S6SQE7_9BACT</name>
<dbReference type="GO" id="GO:0003677">
    <property type="term" value="F:DNA binding"/>
    <property type="evidence" value="ECO:0007669"/>
    <property type="project" value="TreeGrafter"/>
</dbReference>
<evidence type="ECO:0000256" key="3">
    <source>
        <dbReference type="ARBA" id="ARBA00022679"/>
    </source>
</evidence>
<comment type="catalytic activity">
    <reaction evidence="6">
        <text>a 2'-deoxycytidine in DNA + S-adenosyl-L-methionine = a 5-methyl-2'-deoxycytidine in DNA + S-adenosyl-L-homocysteine + H(+)</text>
        <dbReference type="Rhea" id="RHEA:13681"/>
        <dbReference type="Rhea" id="RHEA-COMP:11369"/>
        <dbReference type="Rhea" id="RHEA-COMP:11370"/>
        <dbReference type="ChEBI" id="CHEBI:15378"/>
        <dbReference type="ChEBI" id="CHEBI:57856"/>
        <dbReference type="ChEBI" id="CHEBI:59789"/>
        <dbReference type="ChEBI" id="CHEBI:85452"/>
        <dbReference type="ChEBI" id="CHEBI:85454"/>
        <dbReference type="EC" id="2.1.1.37"/>
    </reaction>
</comment>
<keyword evidence="4 7" id="KW-0949">S-adenosyl-L-methionine</keyword>
<dbReference type="PANTHER" id="PTHR10629">
    <property type="entry name" value="CYTOSINE-SPECIFIC METHYLTRANSFERASE"/>
    <property type="match status" value="1"/>
</dbReference>
<evidence type="ECO:0000256" key="1">
    <source>
        <dbReference type="ARBA" id="ARBA00011975"/>
    </source>
</evidence>
<dbReference type="SUPFAM" id="SSF53335">
    <property type="entry name" value="S-adenosyl-L-methionine-dependent methyltransferases"/>
    <property type="match status" value="1"/>
</dbReference>
<gene>
    <name evidence="8" type="ORF">HELGO_WM11367</name>
</gene>
<dbReference type="GO" id="GO:0044027">
    <property type="term" value="P:negative regulation of gene expression via chromosomal CpG island methylation"/>
    <property type="evidence" value="ECO:0007669"/>
    <property type="project" value="TreeGrafter"/>
</dbReference>
<evidence type="ECO:0000256" key="7">
    <source>
        <dbReference type="PROSITE-ProRule" id="PRU01016"/>
    </source>
</evidence>
<dbReference type="GO" id="GO:0009307">
    <property type="term" value="P:DNA restriction-modification system"/>
    <property type="evidence" value="ECO:0007669"/>
    <property type="project" value="UniProtKB-KW"/>
</dbReference>